<evidence type="ECO:0000313" key="12">
    <source>
        <dbReference type="EMBL" id="ABY25210.1"/>
    </source>
</evidence>
<evidence type="ECO:0000256" key="4">
    <source>
        <dbReference type="ARBA" id="ARBA00022670"/>
    </source>
</evidence>
<comment type="subcellular location">
    <subcellularLocation>
        <location evidence="1">Cell envelope</location>
    </subcellularLocation>
</comment>
<dbReference type="SUPFAM" id="SSF53807">
    <property type="entry name" value="Helical backbone' metal receptor"/>
    <property type="match status" value="1"/>
</dbReference>
<protein>
    <submittedName>
        <fullName evidence="12">Manganese-binding protein</fullName>
    </submittedName>
</protein>
<dbReference type="Gene3D" id="3.90.1720.10">
    <property type="entry name" value="endopeptidase domain like (from Nostoc punctiforme)"/>
    <property type="match status" value="1"/>
</dbReference>
<sequence length="443" mass="47373">MPRSYFVRLRRARFATLAVCAAVALSGCAVTSTFDAEDYRLKVVTTTGIIADLTRNVAGDRANVLALVPEGADPHSYEPSLRDVRNIAYADLAFTNHLLLEEHNLIKSLDANLRPGIPNISLAEASEKYGAHIMPLMENLTLNTIWPGPSTGTIYNDDSSYFDDRNKVGLDCSGFMRWAWYEATGVDWGGVATGGMDSALTSHKFSRVTNGAYQAGDVFVYNGHTAMNLGGGKMVQVQGDIEGLNVRALRTSGTTGVYRYTGDGGTPVPPGNNPPDPNSVHIWANGVRIRKGPNTQSDVVTTVSDTYTRLSCQVRGEKVTAEGYTNDIWSFSPGLGGYVNNIYLSGPADFGLPNCSGDTPPPAGGKTIHIWGTDVNVRAAANTSSTAVKTVSDQDATFSCQARGQEVQDSGYTNDIWSYSSALGGYVSNIYLKGPADFGLATC</sequence>
<organism evidence="12 13">
    <name type="scientific">Renibacterium salmoninarum (strain ATCC 33209 / DSM 20767 / JCM 11484 / NBRC 15589 / NCIMB 2235)</name>
    <dbReference type="NCBI Taxonomy" id="288705"/>
    <lineage>
        <taxon>Bacteria</taxon>
        <taxon>Bacillati</taxon>
        <taxon>Actinomycetota</taxon>
        <taxon>Actinomycetes</taxon>
        <taxon>Micrococcales</taxon>
        <taxon>Micrococcaceae</taxon>
        <taxon>Renibacterium</taxon>
    </lineage>
</organism>
<dbReference type="InterPro" id="IPR000064">
    <property type="entry name" value="NLP_P60_dom"/>
</dbReference>
<dbReference type="eggNOG" id="COG0791">
    <property type="taxonomic scope" value="Bacteria"/>
</dbReference>
<dbReference type="InterPro" id="IPR050492">
    <property type="entry name" value="Bact_metal-bind_prot9"/>
</dbReference>
<dbReference type="SUPFAM" id="SSF54001">
    <property type="entry name" value="Cysteine proteinases"/>
    <property type="match status" value="1"/>
</dbReference>
<dbReference type="STRING" id="288705.RSal33209_3501"/>
<dbReference type="PROSITE" id="PS51935">
    <property type="entry name" value="NLPC_P60"/>
    <property type="match status" value="1"/>
</dbReference>
<feature type="chain" id="PRO_5002744180" evidence="10">
    <location>
        <begin position="37"/>
        <end position="443"/>
    </location>
</feature>
<dbReference type="Gene3D" id="3.40.50.1980">
    <property type="entry name" value="Nitrogenase molybdenum iron protein domain"/>
    <property type="match status" value="1"/>
</dbReference>
<keyword evidence="4" id="KW-0645">Protease</keyword>
<dbReference type="InterPro" id="IPR006127">
    <property type="entry name" value="ZnuA-like"/>
</dbReference>
<keyword evidence="13" id="KW-1185">Reference proteome</keyword>
<comment type="similarity">
    <text evidence="2">Belongs to the peptidase C40 family.</text>
</comment>
<name>A9WVI9_RENSM</name>
<evidence type="ECO:0000256" key="5">
    <source>
        <dbReference type="ARBA" id="ARBA00022723"/>
    </source>
</evidence>
<evidence type="ECO:0000313" key="13">
    <source>
        <dbReference type="Proteomes" id="UP000002007"/>
    </source>
</evidence>
<dbReference type="InterPro" id="IPR006129">
    <property type="entry name" value="AdhesinB"/>
</dbReference>
<dbReference type="HOGENOM" id="CLU_618020_0_0_11"/>
<evidence type="ECO:0000256" key="2">
    <source>
        <dbReference type="ARBA" id="ARBA00007074"/>
    </source>
</evidence>
<dbReference type="GO" id="GO:0008234">
    <property type="term" value="F:cysteine-type peptidase activity"/>
    <property type="evidence" value="ECO:0007669"/>
    <property type="project" value="UniProtKB-KW"/>
</dbReference>
<evidence type="ECO:0000256" key="3">
    <source>
        <dbReference type="ARBA" id="ARBA00022448"/>
    </source>
</evidence>
<keyword evidence="8" id="KW-0788">Thiol protease</keyword>
<evidence type="ECO:0000256" key="7">
    <source>
        <dbReference type="ARBA" id="ARBA00022801"/>
    </source>
</evidence>
<dbReference type="InterPro" id="IPR038765">
    <property type="entry name" value="Papain-like_cys_pep_sf"/>
</dbReference>
<dbReference type="Pfam" id="PF01297">
    <property type="entry name" value="ZnuA"/>
    <property type="match status" value="1"/>
</dbReference>
<dbReference type="PRINTS" id="PR00691">
    <property type="entry name" value="ADHESINB"/>
</dbReference>
<evidence type="ECO:0000256" key="9">
    <source>
        <dbReference type="RuleBase" id="RU003512"/>
    </source>
</evidence>
<dbReference type="PANTHER" id="PTHR42953:SF1">
    <property type="entry name" value="METAL-BINDING PROTEIN HI_0362-RELATED"/>
    <property type="match status" value="1"/>
</dbReference>
<dbReference type="PANTHER" id="PTHR42953">
    <property type="entry name" value="HIGH-AFFINITY ZINC UPTAKE SYSTEM PROTEIN ZNUA-RELATED"/>
    <property type="match status" value="1"/>
</dbReference>
<dbReference type="GO" id="GO:0030313">
    <property type="term" value="C:cell envelope"/>
    <property type="evidence" value="ECO:0007669"/>
    <property type="project" value="UniProtKB-SubCell"/>
</dbReference>
<accession>A9WVI9</accession>
<keyword evidence="5" id="KW-0479">Metal-binding</keyword>
<dbReference type="eggNOG" id="COG0803">
    <property type="taxonomic scope" value="Bacteria"/>
</dbReference>
<keyword evidence="7" id="KW-0378">Hydrolase</keyword>
<comment type="similarity">
    <text evidence="9">Belongs to the bacterial solute-binding protein 9 family.</text>
</comment>
<reference evidence="13" key="1">
    <citation type="journal article" date="2008" name="J. Bacteriol.">
        <title>Genome sequence of the fish pathogen Renibacterium salmoninarum suggests reductive evolution away from an environmental Arthrobacter ancestor.</title>
        <authorList>
            <person name="Wiens G.D."/>
            <person name="Rockey D.D."/>
            <person name="Wu Z."/>
            <person name="Chang J."/>
            <person name="Levy R."/>
            <person name="Crane S."/>
            <person name="Chen D.S."/>
            <person name="Capri G.R."/>
            <person name="Burnett J.R."/>
            <person name="Sudheesh P.S."/>
            <person name="Schipma M.J."/>
            <person name="Burd H."/>
            <person name="Bhattacharyya A."/>
            <person name="Rhodes L.D."/>
            <person name="Kaul R."/>
            <person name="Strom M.S."/>
        </authorList>
    </citation>
    <scope>NUCLEOTIDE SEQUENCE [LARGE SCALE GENOMIC DNA]</scope>
    <source>
        <strain evidence="13">ATCC 33209 / DSM 20767 / JCM 11484 / NBRC 15589 / NCIMB 2235</strain>
    </source>
</reference>
<keyword evidence="3 9" id="KW-0813">Transport</keyword>
<evidence type="ECO:0000256" key="8">
    <source>
        <dbReference type="ARBA" id="ARBA00022807"/>
    </source>
</evidence>
<dbReference type="GO" id="GO:0007155">
    <property type="term" value="P:cell adhesion"/>
    <property type="evidence" value="ECO:0007669"/>
    <property type="project" value="InterPro"/>
</dbReference>
<evidence type="ECO:0000256" key="1">
    <source>
        <dbReference type="ARBA" id="ARBA00004196"/>
    </source>
</evidence>
<dbReference type="KEGG" id="rsa:RSal33209_3501"/>
<evidence type="ECO:0000256" key="6">
    <source>
        <dbReference type="ARBA" id="ARBA00022729"/>
    </source>
</evidence>
<dbReference type="EMBL" id="CP000910">
    <property type="protein sequence ID" value="ABY25210.1"/>
    <property type="molecule type" value="Genomic_DNA"/>
</dbReference>
<dbReference type="PRINTS" id="PR00690">
    <property type="entry name" value="ADHESNFAMILY"/>
</dbReference>
<evidence type="ECO:0000259" key="11">
    <source>
        <dbReference type="PROSITE" id="PS51935"/>
    </source>
</evidence>
<gene>
    <name evidence="12" type="ordered locus">RSal33209_3501</name>
</gene>
<dbReference type="AlphaFoldDB" id="A9WVI9"/>
<proteinExistence type="inferred from homology"/>
<evidence type="ECO:0000256" key="10">
    <source>
        <dbReference type="SAM" id="SignalP"/>
    </source>
</evidence>
<dbReference type="PROSITE" id="PS51257">
    <property type="entry name" value="PROKAR_LIPOPROTEIN"/>
    <property type="match status" value="1"/>
</dbReference>
<dbReference type="GO" id="GO:0006508">
    <property type="term" value="P:proteolysis"/>
    <property type="evidence" value="ECO:0007669"/>
    <property type="project" value="UniProtKB-KW"/>
</dbReference>
<dbReference type="GO" id="GO:0030001">
    <property type="term" value="P:metal ion transport"/>
    <property type="evidence" value="ECO:0007669"/>
    <property type="project" value="InterPro"/>
</dbReference>
<feature type="signal peptide" evidence="10">
    <location>
        <begin position="1"/>
        <end position="36"/>
    </location>
</feature>
<keyword evidence="6 10" id="KW-0732">Signal</keyword>
<feature type="domain" description="NlpC/P60" evidence="11">
    <location>
        <begin position="126"/>
        <end position="269"/>
    </location>
</feature>
<dbReference type="Pfam" id="PF00877">
    <property type="entry name" value="NLPC_P60"/>
    <property type="match status" value="1"/>
</dbReference>
<dbReference type="InterPro" id="IPR006128">
    <property type="entry name" value="Lipoprotein_PsaA-like"/>
</dbReference>
<dbReference type="Proteomes" id="UP000002007">
    <property type="component" value="Chromosome"/>
</dbReference>
<dbReference type="GO" id="GO:0046872">
    <property type="term" value="F:metal ion binding"/>
    <property type="evidence" value="ECO:0007669"/>
    <property type="project" value="UniProtKB-KW"/>
</dbReference>